<dbReference type="InterPro" id="IPR027417">
    <property type="entry name" value="P-loop_NTPase"/>
</dbReference>
<evidence type="ECO:0000313" key="1">
    <source>
        <dbReference type="EMBL" id="TKW65174.1"/>
    </source>
</evidence>
<dbReference type="Gene3D" id="3.40.50.300">
    <property type="entry name" value="P-loop containing nucleotide triphosphate hydrolases"/>
    <property type="match status" value="1"/>
</dbReference>
<accession>A0A533I479</accession>
<dbReference type="AlphaFoldDB" id="A0A533I479"/>
<gene>
    <name evidence="1" type="ORF">DI616_15720</name>
</gene>
<evidence type="ECO:0000313" key="2">
    <source>
        <dbReference type="Proteomes" id="UP000315344"/>
    </source>
</evidence>
<dbReference type="EMBL" id="VAFL01000015">
    <property type="protein sequence ID" value="TKW65174.1"/>
    <property type="molecule type" value="Genomic_DNA"/>
</dbReference>
<name>A0A533I479_PARDE</name>
<organism evidence="1 2">
    <name type="scientific">Paracoccus denitrificans</name>
    <dbReference type="NCBI Taxonomy" id="266"/>
    <lineage>
        <taxon>Bacteria</taxon>
        <taxon>Pseudomonadati</taxon>
        <taxon>Pseudomonadota</taxon>
        <taxon>Alphaproteobacteria</taxon>
        <taxon>Rhodobacterales</taxon>
        <taxon>Paracoccaceae</taxon>
        <taxon>Paracoccus</taxon>
    </lineage>
</organism>
<dbReference type="Proteomes" id="UP000315344">
    <property type="component" value="Unassembled WGS sequence"/>
</dbReference>
<dbReference type="SUPFAM" id="SSF52540">
    <property type="entry name" value="P-loop containing nucleoside triphosphate hydrolases"/>
    <property type="match status" value="1"/>
</dbReference>
<reference evidence="1 2" key="1">
    <citation type="journal article" date="2017" name="Nat. Commun.">
        <title>In situ click chemistry generation of cyclooxygenase-2 inhibitors.</title>
        <authorList>
            <person name="Bhardwaj A."/>
            <person name="Kaur J."/>
            <person name="Wuest M."/>
            <person name="Wuest F."/>
        </authorList>
    </citation>
    <scope>NUCLEOTIDE SEQUENCE [LARGE SCALE GENOMIC DNA]</scope>
    <source>
        <strain evidence="1">S2_012_000_R3_94</strain>
    </source>
</reference>
<protein>
    <submittedName>
        <fullName evidence="1">Uncharacterized protein</fullName>
    </submittedName>
</protein>
<proteinExistence type="predicted"/>
<sequence length="355" mass="39036">MLPVEYHVTLNQAKPLVEDCLDAGLVPILRGSPALGKSALAASIAKERNLLLIDERFAGYDPTDMNGFPDLDKDAGIAKYFPLETFPLDDWELPINPETNEPYAGWLVLADELTSAVPAVQAASYKLFLDRKVGQRNLHPKAYLMAAGNLDSDNAITHEMSTALISRLINIQVILSQKDWLDWATKNGIHSLITSFIDYKGAEFFYTFDAENPNQPFAAARTWEFASKLIYTFAKKGVSVSSRVSLLAGTVGAGAAVGLAAFAATWGQLPTLAEIMADPKTCRTPDSPGAQYAMTGALGEWATADNLPKLIEYYSRMRADMQVITLRNINNRHPELKQHPAAIQWMVDNQDKFLG</sequence>
<comment type="caution">
    <text evidence="1">The sequence shown here is derived from an EMBL/GenBank/DDBJ whole genome shotgun (WGS) entry which is preliminary data.</text>
</comment>